<evidence type="ECO:0000313" key="9">
    <source>
        <dbReference type="EMBL" id="EAU92529.2"/>
    </source>
</evidence>
<feature type="domain" description="Xylanolytic transcriptional activator regulatory" evidence="8">
    <location>
        <begin position="367"/>
        <end position="446"/>
    </location>
</feature>
<evidence type="ECO:0000256" key="4">
    <source>
        <dbReference type="ARBA" id="ARBA00023125"/>
    </source>
</evidence>
<dbReference type="GO" id="GO:0008270">
    <property type="term" value="F:zinc ion binding"/>
    <property type="evidence" value="ECO:0007669"/>
    <property type="project" value="InterPro"/>
</dbReference>
<dbReference type="STRING" id="240176.A8N2V8"/>
<name>A8N2V8_COPC7</name>
<feature type="region of interest" description="Disordered" evidence="7">
    <location>
        <begin position="269"/>
        <end position="288"/>
    </location>
</feature>
<dbReference type="OMA" id="SMEQGWI"/>
<feature type="compositionally biased region" description="Polar residues" evidence="7">
    <location>
        <begin position="68"/>
        <end position="82"/>
    </location>
</feature>
<organism evidence="9 10">
    <name type="scientific">Coprinopsis cinerea (strain Okayama-7 / 130 / ATCC MYA-4618 / FGSC 9003)</name>
    <name type="common">Inky cap fungus</name>
    <name type="synonym">Hormographiella aspergillata</name>
    <dbReference type="NCBI Taxonomy" id="240176"/>
    <lineage>
        <taxon>Eukaryota</taxon>
        <taxon>Fungi</taxon>
        <taxon>Dikarya</taxon>
        <taxon>Basidiomycota</taxon>
        <taxon>Agaricomycotina</taxon>
        <taxon>Agaricomycetes</taxon>
        <taxon>Agaricomycetidae</taxon>
        <taxon>Agaricales</taxon>
        <taxon>Agaricineae</taxon>
        <taxon>Psathyrellaceae</taxon>
        <taxon>Coprinopsis</taxon>
    </lineage>
</organism>
<dbReference type="CDD" id="cd12148">
    <property type="entry name" value="fungal_TF_MHR"/>
    <property type="match status" value="1"/>
</dbReference>
<dbReference type="OrthoDB" id="2123952at2759"/>
<evidence type="ECO:0000259" key="8">
    <source>
        <dbReference type="SMART" id="SM00906"/>
    </source>
</evidence>
<accession>A8N2V8</accession>
<dbReference type="GO" id="GO:0003677">
    <property type="term" value="F:DNA binding"/>
    <property type="evidence" value="ECO:0007669"/>
    <property type="project" value="UniProtKB-KW"/>
</dbReference>
<comment type="caution">
    <text evidence="9">The sequence shown here is derived from an EMBL/GenBank/DDBJ whole genome shotgun (WGS) entry which is preliminary data.</text>
</comment>
<dbReference type="GeneID" id="6005637"/>
<keyword evidence="4" id="KW-0238">DNA-binding</keyword>
<evidence type="ECO:0000313" key="10">
    <source>
        <dbReference type="Proteomes" id="UP000001861"/>
    </source>
</evidence>
<dbReference type="EMBL" id="AACS02000001">
    <property type="protein sequence ID" value="EAU92529.2"/>
    <property type="molecule type" value="Genomic_DNA"/>
</dbReference>
<keyword evidence="2" id="KW-0862">Zinc</keyword>
<evidence type="ECO:0000256" key="2">
    <source>
        <dbReference type="ARBA" id="ARBA00022833"/>
    </source>
</evidence>
<dbReference type="FunCoup" id="A8N2V8">
    <property type="interactions" value="21"/>
</dbReference>
<dbReference type="AlphaFoldDB" id="A8N2V8"/>
<dbReference type="SMART" id="SM00906">
    <property type="entry name" value="Fungal_trans"/>
    <property type="match status" value="1"/>
</dbReference>
<protein>
    <recommendedName>
        <fullName evidence="8">Xylanolytic transcriptional activator regulatory domain-containing protein</fullName>
    </recommendedName>
</protein>
<gene>
    <name evidence="9" type="ORF">CC1G_06540</name>
</gene>
<dbReference type="InterPro" id="IPR007219">
    <property type="entry name" value="XnlR_reg_dom"/>
</dbReference>
<keyword evidence="6" id="KW-0539">Nucleus</keyword>
<evidence type="ECO:0000256" key="1">
    <source>
        <dbReference type="ARBA" id="ARBA00022723"/>
    </source>
</evidence>
<evidence type="ECO:0000256" key="7">
    <source>
        <dbReference type="SAM" id="MobiDB-lite"/>
    </source>
</evidence>
<keyword evidence="1" id="KW-0479">Metal-binding</keyword>
<keyword evidence="10" id="KW-1185">Reference proteome</keyword>
<proteinExistence type="predicted"/>
<evidence type="ECO:0000256" key="5">
    <source>
        <dbReference type="ARBA" id="ARBA00023163"/>
    </source>
</evidence>
<feature type="compositionally biased region" description="Low complexity" evidence="7">
    <location>
        <begin position="269"/>
        <end position="278"/>
    </location>
</feature>
<dbReference type="KEGG" id="cci:CC1G_06540"/>
<keyword evidence="5" id="KW-0804">Transcription</keyword>
<dbReference type="RefSeq" id="XP_001829203.2">
    <property type="nucleotide sequence ID" value="XM_001829151.2"/>
</dbReference>
<dbReference type="InParanoid" id="A8N2V8"/>
<feature type="compositionally biased region" description="Basic and acidic residues" evidence="7">
    <location>
        <begin position="48"/>
        <end position="57"/>
    </location>
</feature>
<feature type="compositionally biased region" description="Polar residues" evidence="7">
    <location>
        <begin position="101"/>
        <end position="112"/>
    </location>
</feature>
<sequence length="834" mass="94031">MSDLKQDDLAREILDRVDMGPYGPSGRRLQSVDTTKEDFFASVLKSNEMSHSRDPSRALRQSRVSREIVSSSQDHGLSVVPTKQWQDNLSQRLCALSNGTFPPSSSYSSNTGGYPAAPGDHQPASQKRRLHASPPSATPDWSNLYTIDPNTEDEEFRETTNELGQLSLDENQEVRFHGKSSGLHLLGRSLRADDRIEGGVWRLPMARVWPQSKLVVQDVSAESLEVHLPPIEEQDLLVRLYFTYVHPVFPIIHKTRFLNEYHNRKQNPSFFSSAASPPGANTTPKPEPTQEITPLLLLSMFSISARFLDDEEAHNTNGKMWEAGWKYAEDARKILSKYAVRHSRPTVVQALILLGGREFGIGSMEQGWLLIGMGIRMAYDLGLNCDSSQWKINGHALFTQEETQTRRQIWWTCCMVDRYGSLYMGRPVMIKDGDYDTPLPDIDPVEDRDPWQPVEGMNQIPYAPAPGRILSTLCAVSRLSMIVGAIITKVYPINPPLKESRQQLLAELESRLDQWYYTLPEHLRLDPGPRKVTPPPQILFLHIRYWGAVLLLHRGFIPNWRRMDEVARSSTIGTRAFDLARSAACQMSSIITTYRETFTLRRSSPFLTSYLLSAGIVQVLTLTLRPDDVEASVGLQQLKAALKDMELTWPSAARAWELLNGAHLSNRANTSYMDLAFQTRPKRPAEAAFGQDKVSDYPRQEAFVANSHAGMQPPMNKNNGVQDMSTRMMASMLGLDVPGVEPSTSFFPGYEWWPRPDQMSMHHHEPVVAPITDAPSYSGQSHDPNMLLPMGAPVQNPQLSNPLEQWIPMQNQNAQQPVNGLNLNYAYDFQHYGV</sequence>
<feature type="region of interest" description="Disordered" evidence="7">
    <location>
        <begin position="46"/>
        <end position="82"/>
    </location>
</feature>
<dbReference type="HOGENOM" id="CLU_004748_1_0_1"/>
<dbReference type="InterPro" id="IPR051615">
    <property type="entry name" value="Transcr_Regulatory_Elem"/>
</dbReference>
<keyword evidence="3" id="KW-0805">Transcription regulation</keyword>
<dbReference type="eggNOG" id="ENOG502QV53">
    <property type="taxonomic scope" value="Eukaryota"/>
</dbReference>
<dbReference type="Proteomes" id="UP000001861">
    <property type="component" value="Unassembled WGS sequence"/>
</dbReference>
<dbReference type="Pfam" id="PF04082">
    <property type="entry name" value="Fungal_trans"/>
    <property type="match status" value="1"/>
</dbReference>
<evidence type="ECO:0000256" key="6">
    <source>
        <dbReference type="ARBA" id="ARBA00023242"/>
    </source>
</evidence>
<feature type="region of interest" description="Disordered" evidence="7">
    <location>
        <begin position="101"/>
        <end position="144"/>
    </location>
</feature>
<dbReference type="GO" id="GO:0006351">
    <property type="term" value="P:DNA-templated transcription"/>
    <property type="evidence" value="ECO:0007669"/>
    <property type="project" value="InterPro"/>
</dbReference>
<feature type="region of interest" description="Disordered" evidence="7">
    <location>
        <begin position="15"/>
        <end position="34"/>
    </location>
</feature>
<evidence type="ECO:0000256" key="3">
    <source>
        <dbReference type="ARBA" id="ARBA00023015"/>
    </source>
</evidence>
<dbReference type="VEuPathDB" id="FungiDB:CC1G_06540"/>
<reference evidence="9 10" key="1">
    <citation type="journal article" date="2010" name="Proc. Natl. Acad. Sci. U.S.A.">
        <title>Insights into evolution of multicellular fungi from the assembled chromosomes of the mushroom Coprinopsis cinerea (Coprinus cinereus).</title>
        <authorList>
            <person name="Stajich J.E."/>
            <person name="Wilke S.K."/>
            <person name="Ahren D."/>
            <person name="Au C.H."/>
            <person name="Birren B.W."/>
            <person name="Borodovsky M."/>
            <person name="Burns C."/>
            <person name="Canback B."/>
            <person name="Casselton L.A."/>
            <person name="Cheng C.K."/>
            <person name="Deng J."/>
            <person name="Dietrich F.S."/>
            <person name="Fargo D.C."/>
            <person name="Farman M.L."/>
            <person name="Gathman A.C."/>
            <person name="Goldberg J."/>
            <person name="Guigo R."/>
            <person name="Hoegger P.J."/>
            <person name="Hooker J.B."/>
            <person name="Huggins A."/>
            <person name="James T.Y."/>
            <person name="Kamada T."/>
            <person name="Kilaru S."/>
            <person name="Kodira C."/>
            <person name="Kues U."/>
            <person name="Kupfer D."/>
            <person name="Kwan H.S."/>
            <person name="Lomsadze A."/>
            <person name="Li W."/>
            <person name="Lilly W.W."/>
            <person name="Ma L.J."/>
            <person name="Mackey A.J."/>
            <person name="Manning G."/>
            <person name="Martin F."/>
            <person name="Muraguchi H."/>
            <person name="Natvig D.O."/>
            <person name="Palmerini H."/>
            <person name="Ramesh M.A."/>
            <person name="Rehmeyer C.J."/>
            <person name="Roe B.A."/>
            <person name="Shenoy N."/>
            <person name="Stanke M."/>
            <person name="Ter-Hovhannisyan V."/>
            <person name="Tunlid A."/>
            <person name="Velagapudi R."/>
            <person name="Vision T.J."/>
            <person name="Zeng Q."/>
            <person name="Zolan M.E."/>
            <person name="Pukkila P.J."/>
        </authorList>
    </citation>
    <scope>NUCLEOTIDE SEQUENCE [LARGE SCALE GENOMIC DNA]</scope>
    <source>
        <strain evidence="10">Okayama-7 / 130 / ATCC MYA-4618 / FGSC 9003</strain>
    </source>
</reference>
<dbReference type="PANTHER" id="PTHR31313">
    <property type="entry name" value="TY1 ENHANCER ACTIVATOR"/>
    <property type="match status" value="1"/>
</dbReference>
<dbReference type="PANTHER" id="PTHR31313:SF78">
    <property type="entry name" value="TRANSCRIPTION FACTOR DOMAIN-CONTAINING PROTEIN"/>
    <property type="match status" value="1"/>
</dbReference>